<dbReference type="EMBL" id="JACMSC010000010">
    <property type="protein sequence ID" value="KAG6504609.1"/>
    <property type="molecule type" value="Genomic_DNA"/>
</dbReference>
<keyword evidence="2" id="KW-1185">Reference proteome</keyword>
<gene>
    <name evidence="1" type="ORF">ZIOFF_036943</name>
</gene>
<comment type="caution">
    <text evidence="1">The sequence shown here is derived from an EMBL/GenBank/DDBJ whole genome shotgun (WGS) entry which is preliminary data.</text>
</comment>
<sequence length="53" mass="6146">MKIIDLALFFGINRFSIVPCPKCLLILLNITTLTSFPCEDCKYVHYANMFIFI</sequence>
<reference evidence="1 2" key="1">
    <citation type="submission" date="2020-08" db="EMBL/GenBank/DDBJ databases">
        <title>Plant Genome Project.</title>
        <authorList>
            <person name="Zhang R.-G."/>
        </authorList>
    </citation>
    <scope>NUCLEOTIDE SEQUENCE [LARGE SCALE GENOMIC DNA]</scope>
    <source>
        <tissue evidence="1">Rhizome</tissue>
    </source>
</reference>
<protein>
    <submittedName>
        <fullName evidence="1">Uncharacterized protein</fullName>
    </submittedName>
</protein>
<evidence type="ECO:0000313" key="1">
    <source>
        <dbReference type="EMBL" id="KAG6504609.1"/>
    </source>
</evidence>
<evidence type="ECO:0000313" key="2">
    <source>
        <dbReference type="Proteomes" id="UP000734854"/>
    </source>
</evidence>
<proteinExistence type="predicted"/>
<accession>A0A8J5L321</accession>
<organism evidence="1 2">
    <name type="scientific">Zingiber officinale</name>
    <name type="common">Ginger</name>
    <name type="synonym">Amomum zingiber</name>
    <dbReference type="NCBI Taxonomy" id="94328"/>
    <lineage>
        <taxon>Eukaryota</taxon>
        <taxon>Viridiplantae</taxon>
        <taxon>Streptophyta</taxon>
        <taxon>Embryophyta</taxon>
        <taxon>Tracheophyta</taxon>
        <taxon>Spermatophyta</taxon>
        <taxon>Magnoliopsida</taxon>
        <taxon>Liliopsida</taxon>
        <taxon>Zingiberales</taxon>
        <taxon>Zingiberaceae</taxon>
        <taxon>Zingiber</taxon>
    </lineage>
</organism>
<dbReference type="AlphaFoldDB" id="A0A8J5L321"/>
<name>A0A8J5L321_ZINOF</name>
<dbReference type="Proteomes" id="UP000734854">
    <property type="component" value="Unassembled WGS sequence"/>
</dbReference>